<dbReference type="GO" id="GO:0045892">
    <property type="term" value="P:negative regulation of DNA-templated transcription"/>
    <property type="evidence" value="ECO:0007669"/>
    <property type="project" value="InterPro"/>
</dbReference>
<feature type="DNA-binding region" description="H-T-H motif" evidence="2">
    <location>
        <begin position="36"/>
        <end position="55"/>
    </location>
</feature>
<dbReference type="InterPro" id="IPR009057">
    <property type="entry name" value="Homeodomain-like_sf"/>
</dbReference>
<dbReference type="InterPro" id="IPR050109">
    <property type="entry name" value="HTH-type_TetR-like_transc_reg"/>
</dbReference>
<dbReference type="SUPFAM" id="SSF48498">
    <property type="entry name" value="Tetracyclin repressor-like, C-terminal domain"/>
    <property type="match status" value="1"/>
</dbReference>
<dbReference type="PANTHER" id="PTHR30328:SF54">
    <property type="entry name" value="HTH-TYPE TRANSCRIPTIONAL REPRESSOR SCO4008"/>
    <property type="match status" value="1"/>
</dbReference>
<keyword evidence="5" id="KW-1185">Reference proteome</keyword>
<dbReference type="Gene3D" id="1.10.357.10">
    <property type="entry name" value="Tetracycline Repressor, domain 2"/>
    <property type="match status" value="1"/>
</dbReference>
<evidence type="ECO:0000256" key="1">
    <source>
        <dbReference type="ARBA" id="ARBA00023125"/>
    </source>
</evidence>
<dbReference type="Gene3D" id="1.10.10.60">
    <property type="entry name" value="Homeodomain-like"/>
    <property type="match status" value="1"/>
</dbReference>
<dbReference type="PRINTS" id="PR00455">
    <property type="entry name" value="HTHTETR"/>
</dbReference>
<dbReference type="Pfam" id="PF00440">
    <property type="entry name" value="TetR_N"/>
    <property type="match status" value="1"/>
</dbReference>
<dbReference type="AlphaFoldDB" id="A0AA37SUU0"/>
<name>A0AA37SUU0_9ALTE</name>
<keyword evidence="1 2" id="KW-0238">DNA-binding</keyword>
<dbReference type="Proteomes" id="UP001156601">
    <property type="component" value="Unassembled WGS sequence"/>
</dbReference>
<evidence type="ECO:0000256" key="2">
    <source>
        <dbReference type="PROSITE-ProRule" id="PRU00335"/>
    </source>
</evidence>
<accession>A0AA37SUU0</accession>
<dbReference type="PANTHER" id="PTHR30328">
    <property type="entry name" value="TRANSCRIPTIONAL REPRESSOR"/>
    <property type="match status" value="1"/>
</dbReference>
<evidence type="ECO:0000259" key="3">
    <source>
        <dbReference type="PROSITE" id="PS50977"/>
    </source>
</evidence>
<proteinExistence type="predicted"/>
<dbReference type="EMBL" id="BSOT01000005">
    <property type="protein sequence ID" value="GLR70266.1"/>
    <property type="molecule type" value="Genomic_DNA"/>
</dbReference>
<dbReference type="GO" id="GO:0003677">
    <property type="term" value="F:DNA binding"/>
    <property type="evidence" value="ECO:0007669"/>
    <property type="project" value="UniProtKB-UniRule"/>
</dbReference>
<dbReference type="RefSeq" id="WP_284216571.1">
    <property type="nucleotide sequence ID" value="NZ_BSOT01000005.1"/>
</dbReference>
<reference evidence="4" key="1">
    <citation type="journal article" date="2014" name="Int. J. Syst. Evol. Microbiol.">
        <title>Complete genome sequence of Corynebacterium casei LMG S-19264T (=DSM 44701T), isolated from a smear-ripened cheese.</title>
        <authorList>
            <consortium name="US DOE Joint Genome Institute (JGI-PGF)"/>
            <person name="Walter F."/>
            <person name="Albersmeier A."/>
            <person name="Kalinowski J."/>
            <person name="Ruckert C."/>
        </authorList>
    </citation>
    <scope>NUCLEOTIDE SEQUENCE</scope>
    <source>
        <strain evidence="4">NBRC 110023</strain>
    </source>
</reference>
<evidence type="ECO:0000313" key="4">
    <source>
        <dbReference type="EMBL" id="GLR70266.1"/>
    </source>
</evidence>
<dbReference type="Pfam" id="PF08362">
    <property type="entry name" value="TetR_C_3"/>
    <property type="match status" value="1"/>
</dbReference>
<dbReference type="PROSITE" id="PS50977">
    <property type="entry name" value="HTH_TETR_2"/>
    <property type="match status" value="1"/>
</dbReference>
<comment type="caution">
    <text evidence="4">The sequence shown here is derived from an EMBL/GenBank/DDBJ whole genome shotgun (WGS) entry which is preliminary data.</text>
</comment>
<dbReference type="InterPro" id="IPR013573">
    <property type="entry name" value="Tscrpt_reg_YcdC_C"/>
</dbReference>
<protein>
    <submittedName>
        <fullName evidence="4">TetR family transcriptional regulator</fullName>
    </submittedName>
</protein>
<evidence type="ECO:0000313" key="5">
    <source>
        <dbReference type="Proteomes" id="UP001156601"/>
    </source>
</evidence>
<dbReference type="InterPro" id="IPR036271">
    <property type="entry name" value="Tet_transcr_reg_TetR-rel_C_sf"/>
</dbReference>
<sequence length="214" mass="23737">MTTKAALDGRIGAKNKATIVKAAERAFAKHGFKGTSVQQIADGAGLPKTNVLYYFKSKQGVYLAVLQQIMAIWNSSFDKATVNDDPAETLAEYIAEKMEVSRTRPFASKVFAMEIINGATNLHGFFLKEHREWMQGRTDVIDAWVAGGKMPKIDAHYLLYHIWASTQHYADFATQITNLRGSTMKKTDYTDATAHLVSLILQGCGLQVPDAYKI</sequence>
<reference evidence="4" key="2">
    <citation type="submission" date="2023-01" db="EMBL/GenBank/DDBJ databases">
        <title>Draft genome sequence of Agaribacter marinus strain NBRC 110023.</title>
        <authorList>
            <person name="Sun Q."/>
            <person name="Mori K."/>
        </authorList>
    </citation>
    <scope>NUCLEOTIDE SEQUENCE</scope>
    <source>
        <strain evidence="4">NBRC 110023</strain>
    </source>
</reference>
<feature type="domain" description="HTH tetR-type" evidence="3">
    <location>
        <begin position="13"/>
        <end position="73"/>
    </location>
</feature>
<dbReference type="InterPro" id="IPR001647">
    <property type="entry name" value="HTH_TetR"/>
</dbReference>
<organism evidence="4 5">
    <name type="scientific">Agaribacter marinus</name>
    <dbReference type="NCBI Taxonomy" id="1431249"/>
    <lineage>
        <taxon>Bacteria</taxon>
        <taxon>Pseudomonadati</taxon>
        <taxon>Pseudomonadota</taxon>
        <taxon>Gammaproteobacteria</taxon>
        <taxon>Alteromonadales</taxon>
        <taxon>Alteromonadaceae</taxon>
        <taxon>Agaribacter</taxon>
    </lineage>
</organism>
<gene>
    <name evidence="4" type="ORF">GCM10007852_11740</name>
</gene>
<dbReference type="SUPFAM" id="SSF46689">
    <property type="entry name" value="Homeodomain-like"/>
    <property type="match status" value="1"/>
</dbReference>